<feature type="compositionally biased region" description="Low complexity" evidence="1">
    <location>
        <begin position="63"/>
        <end position="94"/>
    </location>
</feature>
<dbReference type="AlphaFoldDB" id="A0A0F9ENX0"/>
<dbReference type="EMBL" id="LAZR01026688">
    <property type="protein sequence ID" value="KKL67951.1"/>
    <property type="molecule type" value="Genomic_DNA"/>
</dbReference>
<gene>
    <name evidence="3" type="ORF">LCGC14_2129870</name>
</gene>
<feature type="transmembrane region" description="Helical" evidence="2">
    <location>
        <begin position="115"/>
        <end position="132"/>
    </location>
</feature>
<organism evidence="3">
    <name type="scientific">marine sediment metagenome</name>
    <dbReference type="NCBI Taxonomy" id="412755"/>
    <lineage>
        <taxon>unclassified sequences</taxon>
        <taxon>metagenomes</taxon>
        <taxon>ecological metagenomes</taxon>
    </lineage>
</organism>
<keyword evidence="2" id="KW-0812">Transmembrane</keyword>
<name>A0A0F9ENX0_9ZZZZ</name>
<reference evidence="3" key="1">
    <citation type="journal article" date="2015" name="Nature">
        <title>Complex archaea that bridge the gap between prokaryotes and eukaryotes.</title>
        <authorList>
            <person name="Spang A."/>
            <person name="Saw J.H."/>
            <person name="Jorgensen S.L."/>
            <person name="Zaremba-Niedzwiedzka K."/>
            <person name="Martijn J."/>
            <person name="Lind A.E."/>
            <person name="van Eijk R."/>
            <person name="Schleper C."/>
            <person name="Guy L."/>
            <person name="Ettema T.J."/>
        </authorList>
    </citation>
    <scope>NUCLEOTIDE SEQUENCE</scope>
</reference>
<comment type="caution">
    <text evidence="3">The sequence shown here is derived from an EMBL/GenBank/DDBJ whole genome shotgun (WGS) entry which is preliminary data.</text>
</comment>
<keyword evidence="2" id="KW-0472">Membrane</keyword>
<keyword evidence="2" id="KW-1133">Transmembrane helix</keyword>
<proteinExistence type="predicted"/>
<accession>A0A0F9ENX0</accession>
<sequence>MIVENISEGLKLAVSKGETLQQAMQSFYNAGYKKENIESAARLLTPNVTQPIQPQESKIQQISQKKQPIIPQQPQLKPVQKVSGYGQPLPQQQVPLPPKPVQKVSSYGAKKQRNPKVIMIILVIILLIVFGGA</sequence>
<evidence type="ECO:0000313" key="3">
    <source>
        <dbReference type="EMBL" id="KKL67951.1"/>
    </source>
</evidence>
<evidence type="ECO:0000256" key="1">
    <source>
        <dbReference type="SAM" id="MobiDB-lite"/>
    </source>
</evidence>
<protein>
    <submittedName>
        <fullName evidence="3">Uncharacterized protein</fullName>
    </submittedName>
</protein>
<feature type="non-terminal residue" evidence="3">
    <location>
        <position position="133"/>
    </location>
</feature>
<evidence type="ECO:0000256" key="2">
    <source>
        <dbReference type="SAM" id="Phobius"/>
    </source>
</evidence>
<feature type="region of interest" description="Disordered" evidence="1">
    <location>
        <begin position="63"/>
        <end position="107"/>
    </location>
</feature>